<name>A0A1I7YZ05_9BILA</name>
<accession>A0A1I7YZ05</accession>
<keyword evidence="1" id="KW-1185">Reference proteome</keyword>
<reference evidence="2" key="1">
    <citation type="submission" date="2016-11" db="UniProtKB">
        <authorList>
            <consortium name="WormBaseParasite"/>
        </authorList>
    </citation>
    <scope>IDENTIFICATION</scope>
</reference>
<sequence>MLRTKENRVDFSTEYNTIEARRSPTLCKQGSCMSMELVDTTLIENISWTSYYDFKRIRRGTMSGPGV</sequence>
<evidence type="ECO:0000313" key="1">
    <source>
        <dbReference type="Proteomes" id="UP000095287"/>
    </source>
</evidence>
<dbReference type="AlphaFoldDB" id="A0A1I7YZ05"/>
<proteinExistence type="predicted"/>
<organism evidence="1 2">
    <name type="scientific">Steinernema glaseri</name>
    <dbReference type="NCBI Taxonomy" id="37863"/>
    <lineage>
        <taxon>Eukaryota</taxon>
        <taxon>Metazoa</taxon>
        <taxon>Ecdysozoa</taxon>
        <taxon>Nematoda</taxon>
        <taxon>Chromadorea</taxon>
        <taxon>Rhabditida</taxon>
        <taxon>Tylenchina</taxon>
        <taxon>Panagrolaimomorpha</taxon>
        <taxon>Strongyloidoidea</taxon>
        <taxon>Steinernematidae</taxon>
        <taxon>Steinernema</taxon>
    </lineage>
</organism>
<dbReference type="Proteomes" id="UP000095287">
    <property type="component" value="Unplaced"/>
</dbReference>
<evidence type="ECO:0000313" key="2">
    <source>
        <dbReference type="WBParaSite" id="L893_g21258.t1"/>
    </source>
</evidence>
<protein>
    <submittedName>
        <fullName evidence="2">Uncharacterized protein</fullName>
    </submittedName>
</protein>
<dbReference type="WBParaSite" id="L893_g21258.t1">
    <property type="protein sequence ID" value="L893_g21258.t1"/>
    <property type="gene ID" value="L893_g21258"/>
</dbReference>